<keyword evidence="1" id="KW-0732">Signal</keyword>
<organism evidence="2 3">
    <name type="scientific">Asticcacaulis machinosus</name>
    <dbReference type="NCBI Taxonomy" id="2984211"/>
    <lineage>
        <taxon>Bacteria</taxon>
        <taxon>Pseudomonadati</taxon>
        <taxon>Pseudomonadota</taxon>
        <taxon>Alphaproteobacteria</taxon>
        <taxon>Caulobacterales</taxon>
        <taxon>Caulobacteraceae</taxon>
        <taxon>Asticcacaulis</taxon>
    </lineage>
</organism>
<keyword evidence="3" id="KW-1185">Reference proteome</keyword>
<sequence length="225" mass="24200">MRNLKWSFGLLTAVLVSACASTPPPPPSVAVLTLSGEGCVAAPLLTDAVSLTPEKKKAYYTVSTLINEVRPCLTADTEVSRYVVYALPLSAENHTVSVGGRQEAIRTFAPSVRLLDADGKTTRQFADDRFAVLGNIVGVQFRPLPHERYILVQSNPKLVGKSVNTLETRIGTNHGYALNPATGYGSSYQTQHGIENTVNRVFSHEGFVDVTVQAATGMIGLPNEK</sequence>
<evidence type="ECO:0000313" key="2">
    <source>
        <dbReference type="EMBL" id="MDC7675222.1"/>
    </source>
</evidence>
<name>A0ABT5HGA9_9CAUL</name>
<feature type="signal peptide" evidence="1">
    <location>
        <begin position="1"/>
        <end position="18"/>
    </location>
</feature>
<evidence type="ECO:0008006" key="4">
    <source>
        <dbReference type="Google" id="ProtNLM"/>
    </source>
</evidence>
<accession>A0ABT5HGA9</accession>
<proteinExistence type="predicted"/>
<dbReference type="PROSITE" id="PS51257">
    <property type="entry name" value="PROKAR_LIPOPROTEIN"/>
    <property type="match status" value="1"/>
</dbReference>
<evidence type="ECO:0000256" key="1">
    <source>
        <dbReference type="SAM" id="SignalP"/>
    </source>
</evidence>
<comment type="caution">
    <text evidence="2">The sequence shown here is derived from an EMBL/GenBank/DDBJ whole genome shotgun (WGS) entry which is preliminary data.</text>
</comment>
<dbReference type="RefSeq" id="WP_272743533.1">
    <property type="nucleotide sequence ID" value="NZ_JAQQKV010000001.1"/>
</dbReference>
<dbReference type="Proteomes" id="UP001218579">
    <property type="component" value="Unassembled WGS sequence"/>
</dbReference>
<feature type="chain" id="PRO_5046117883" description="Lipoprotein" evidence="1">
    <location>
        <begin position="19"/>
        <end position="225"/>
    </location>
</feature>
<gene>
    <name evidence="2" type="ORF">PQU98_03720</name>
</gene>
<dbReference type="EMBL" id="JAQQKV010000001">
    <property type="protein sequence ID" value="MDC7675222.1"/>
    <property type="molecule type" value="Genomic_DNA"/>
</dbReference>
<evidence type="ECO:0000313" key="3">
    <source>
        <dbReference type="Proteomes" id="UP001218579"/>
    </source>
</evidence>
<reference evidence="2 3" key="1">
    <citation type="submission" date="2023-01" db="EMBL/GenBank/DDBJ databases">
        <title>Novel species of the genus Asticcacaulis isolated from rivers.</title>
        <authorList>
            <person name="Lu H."/>
        </authorList>
    </citation>
    <scope>NUCLEOTIDE SEQUENCE [LARGE SCALE GENOMIC DNA]</scope>
    <source>
        <strain evidence="2 3">LKC15W</strain>
    </source>
</reference>
<protein>
    <recommendedName>
        <fullName evidence="4">Lipoprotein</fullName>
    </recommendedName>
</protein>